<accession>A0A2H1V8N1</accession>
<organism evidence="1">
    <name type="scientific">Spodoptera frugiperda</name>
    <name type="common">Fall armyworm</name>
    <dbReference type="NCBI Taxonomy" id="7108"/>
    <lineage>
        <taxon>Eukaryota</taxon>
        <taxon>Metazoa</taxon>
        <taxon>Ecdysozoa</taxon>
        <taxon>Arthropoda</taxon>
        <taxon>Hexapoda</taxon>
        <taxon>Insecta</taxon>
        <taxon>Pterygota</taxon>
        <taxon>Neoptera</taxon>
        <taxon>Endopterygota</taxon>
        <taxon>Lepidoptera</taxon>
        <taxon>Glossata</taxon>
        <taxon>Ditrysia</taxon>
        <taxon>Noctuoidea</taxon>
        <taxon>Noctuidae</taxon>
        <taxon>Amphipyrinae</taxon>
        <taxon>Spodoptera</taxon>
    </lineage>
</organism>
<dbReference type="EMBL" id="ODYU01001232">
    <property type="protein sequence ID" value="SOQ37166.1"/>
    <property type="molecule type" value="Genomic_DNA"/>
</dbReference>
<evidence type="ECO:0000313" key="1">
    <source>
        <dbReference type="EMBL" id="SOQ37166.1"/>
    </source>
</evidence>
<sequence length="97" mass="10473">MQVYIHMTPRLETTICGSHTELLRAGIEPATRCATSSCPATAPTVPTDFLYLLVCVIVILQDITNVLGKEWRGVLLAPCPVEGNANSPPRKNGAKLK</sequence>
<dbReference type="AlphaFoldDB" id="A0A2H1V8N1"/>
<gene>
    <name evidence="1" type="ORF">SFRICE_010148</name>
</gene>
<name>A0A2H1V8N1_SPOFR</name>
<proteinExistence type="predicted"/>
<protein>
    <submittedName>
        <fullName evidence="1">SFRICE_010148</fullName>
    </submittedName>
</protein>
<reference evidence="1" key="1">
    <citation type="submission" date="2016-07" db="EMBL/GenBank/DDBJ databases">
        <authorList>
            <person name="Bretaudeau A."/>
        </authorList>
    </citation>
    <scope>NUCLEOTIDE SEQUENCE</scope>
    <source>
        <strain evidence="1">Rice</strain>
        <tissue evidence="1">Whole body</tissue>
    </source>
</reference>